<evidence type="ECO:0000259" key="3">
    <source>
        <dbReference type="PROSITE" id="PS50158"/>
    </source>
</evidence>
<accession>A0A9D4PGK2</accession>
<evidence type="ECO:0000256" key="2">
    <source>
        <dbReference type="SAM" id="MobiDB-lite"/>
    </source>
</evidence>
<name>A0A9D4PGK2_RHISA</name>
<dbReference type="Proteomes" id="UP000821837">
    <property type="component" value="Chromosome 8"/>
</dbReference>
<feature type="compositionally biased region" description="Low complexity" evidence="2">
    <location>
        <begin position="476"/>
        <end position="486"/>
    </location>
</feature>
<feature type="domain" description="CCHC-type" evidence="3">
    <location>
        <begin position="288"/>
        <end position="303"/>
    </location>
</feature>
<feature type="compositionally biased region" description="Basic and acidic residues" evidence="2">
    <location>
        <begin position="407"/>
        <end position="425"/>
    </location>
</feature>
<dbReference type="SUPFAM" id="SSF57756">
    <property type="entry name" value="Retrovirus zinc finger-like domains"/>
    <property type="match status" value="1"/>
</dbReference>
<dbReference type="Gene3D" id="3.60.10.10">
    <property type="entry name" value="Endonuclease/exonuclease/phosphatase"/>
    <property type="match status" value="1"/>
</dbReference>
<dbReference type="VEuPathDB" id="VectorBase:RSAN_053387"/>
<comment type="caution">
    <text evidence="4">The sequence shown here is derived from an EMBL/GenBank/DDBJ whole genome shotgun (WGS) entry which is preliminary data.</text>
</comment>
<reference evidence="4" key="1">
    <citation type="journal article" date="2020" name="Cell">
        <title>Large-Scale Comparative Analyses of Tick Genomes Elucidate Their Genetic Diversity and Vector Capacities.</title>
        <authorList>
            <consortium name="Tick Genome and Microbiome Consortium (TIGMIC)"/>
            <person name="Jia N."/>
            <person name="Wang J."/>
            <person name="Shi W."/>
            <person name="Du L."/>
            <person name="Sun Y."/>
            <person name="Zhan W."/>
            <person name="Jiang J.F."/>
            <person name="Wang Q."/>
            <person name="Zhang B."/>
            <person name="Ji P."/>
            <person name="Bell-Sakyi L."/>
            <person name="Cui X.M."/>
            <person name="Yuan T.T."/>
            <person name="Jiang B.G."/>
            <person name="Yang W.F."/>
            <person name="Lam T.T."/>
            <person name="Chang Q.C."/>
            <person name="Ding S.J."/>
            <person name="Wang X.J."/>
            <person name="Zhu J.G."/>
            <person name="Ruan X.D."/>
            <person name="Zhao L."/>
            <person name="Wei J.T."/>
            <person name="Ye R.Z."/>
            <person name="Que T.C."/>
            <person name="Du C.H."/>
            <person name="Zhou Y.H."/>
            <person name="Cheng J.X."/>
            <person name="Dai P.F."/>
            <person name="Guo W.B."/>
            <person name="Han X.H."/>
            <person name="Huang E.J."/>
            <person name="Li L.F."/>
            <person name="Wei W."/>
            <person name="Gao Y.C."/>
            <person name="Liu J.Z."/>
            <person name="Shao H.Z."/>
            <person name="Wang X."/>
            <person name="Wang C.C."/>
            <person name="Yang T.C."/>
            <person name="Huo Q.B."/>
            <person name="Li W."/>
            <person name="Chen H.Y."/>
            <person name="Chen S.E."/>
            <person name="Zhou L.G."/>
            <person name="Ni X.B."/>
            <person name="Tian J.H."/>
            <person name="Sheng Y."/>
            <person name="Liu T."/>
            <person name="Pan Y.S."/>
            <person name="Xia L.Y."/>
            <person name="Li J."/>
            <person name="Zhao F."/>
            <person name="Cao W.C."/>
        </authorList>
    </citation>
    <scope>NUCLEOTIDE SEQUENCE</scope>
    <source>
        <strain evidence="4">Rsan-2018</strain>
    </source>
</reference>
<dbReference type="AlphaFoldDB" id="A0A9D4PGK2"/>
<keyword evidence="1" id="KW-0862">Zinc</keyword>
<dbReference type="SUPFAM" id="SSF56219">
    <property type="entry name" value="DNase I-like"/>
    <property type="match status" value="1"/>
</dbReference>
<protein>
    <recommendedName>
        <fullName evidence="3">CCHC-type domain-containing protein</fullName>
    </recommendedName>
</protein>
<keyword evidence="5" id="KW-1185">Reference proteome</keyword>
<dbReference type="Pfam" id="PF14529">
    <property type="entry name" value="Exo_endo_phos_2"/>
    <property type="match status" value="1"/>
</dbReference>
<feature type="compositionally biased region" description="Polar residues" evidence="2">
    <location>
        <begin position="372"/>
        <end position="381"/>
    </location>
</feature>
<proteinExistence type="predicted"/>
<keyword evidence="1" id="KW-0863">Zinc-finger</keyword>
<dbReference type="InterPro" id="IPR001878">
    <property type="entry name" value="Znf_CCHC"/>
</dbReference>
<dbReference type="VEuPathDB" id="VectorBase:RSAN_043084"/>
<dbReference type="GO" id="GO:0003824">
    <property type="term" value="F:catalytic activity"/>
    <property type="evidence" value="ECO:0007669"/>
    <property type="project" value="InterPro"/>
</dbReference>
<feature type="compositionally biased region" description="Polar residues" evidence="2">
    <location>
        <begin position="436"/>
        <end position="454"/>
    </location>
</feature>
<dbReference type="EMBL" id="JABSTV010001254">
    <property type="protein sequence ID" value="KAH7939170.1"/>
    <property type="molecule type" value="Genomic_DNA"/>
</dbReference>
<dbReference type="VEuPathDB" id="VectorBase:RSAN_056796"/>
<dbReference type="InterPro" id="IPR005135">
    <property type="entry name" value="Endo/exonuclease/phosphatase"/>
</dbReference>
<feature type="compositionally biased region" description="Basic and acidic residues" evidence="2">
    <location>
        <begin position="455"/>
        <end position="475"/>
    </location>
</feature>
<organism evidence="4 5">
    <name type="scientific">Rhipicephalus sanguineus</name>
    <name type="common">Brown dog tick</name>
    <name type="synonym">Ixodes sanguineus</name>
    <dbReference type="NCBI Taxonomy" id="34632"/>
    <lineage>
        <taxon>Eukaryota</taxon>
        <taxon>Metazoa</taxon>
        <taxon>Ecdysozoa</taxon>
        <taxon>Arthropoda</taxon>
        <taxon>Chelicerata</taxon>
        <taxon>Arachnida</taxon>
        <taxon>Acari</taxon>
        <taxon>Parasitiformes</taxon>
        <taxon>Ixodida</taxon>
        <taxon>Ixodoidea</taxon>
        <taxon>Ixodidae</taxon>
        <taxon>Rhipicephalinae</taxon>
        <taxon>Rhipicephalus</taxon>
        <taxon>Rhipicephalus</taxon>
    </lineage>
</organism>
<evidence type="ECO:0000256" key="1">
    <source>
        <dbReference type="PROSITE-ProRule" id="PRU00047"/>
    </source>
</evidence>
<dbReference type="InterPro" id="IPR036691">
    <property type="entry name" value="Endo/exonu/phosph_ase_sf"/>
</dbReference>
<feature type="compositionally biased region" description="Low complexity" evidence="2">
    <location>
        <begin position="142"/>
        <end position="159"/>
    </location>
</feature>
<reference evidence="4" key="2">
    <citation type="submission" date="2021-09" db="EMBL/GenBank/DDBJ databases">
        <authorList>
            <person name="Jia N."/>
            <person name="Wang J."/>
            <person name="Shi W."/>
            <person name="Du L."/>
            <person name="Sun Y."/>
            <person name="Zhan W."/>
            <person name="Jiang J."/>
            <person name="Wang Q."/>
            <person name="Zhang B."/>
            <person name="Ji P."/>
            <person name="Sakyi L.B."/>
            <person name="Cui X."/>
            <person name="Yuan T."/>
            <person name="Jiang B."/>
            <person name="Yang W."/>
            <person name="Lam T.T.-Y."/>
            <person name="Chang Q."/>
            <person name="Ding S."/>
            <person name="Wang X."/>
            <person name="Zhu J."/>
            <person name="Ruan X."/>
            <person name="Zhao L."/>
            <person name="Wei J."/>
            <person name="Que T."/>
            <person name="Du C."/>
            <person name="Cheng J."/>
            <person name="Dai P."/>
            <person name="Han X."/>
            <person name="Huang E."/>
            <person name="Gao Y."/>
            <person name="Liu J."/>
            <person name="Shao H."/>
            <person name="Ye R."/>
            <person name="Li L."/>
            <person name="Wei W."/>
            <person name="Wang X."/>
            <person name="Wang C."/>
            <person name="Huo Q."/>
            <person name="Li W."/>
            <person name="Guo W."/>
            <person name="Chen H."/>
            <person name="Chen S."/>
            <person name="Zhou L."/>
            <person name="Zhou L."/>
            <person name="Ni X."/>
            <person name="Tian J."/>
            <person name="Zhou Y."/>
            <person name="Sheng Y."/>
            <person name="Liu T."/>
            <person name="Pan Y."/>
            <person name="Xia L."/>
            <person name="Li J."/>
            <person name="Zhao F."/>
            <person name="Cao W."/>
        </authorList>
    </citation>
    <scope>NUCLEOTIDE SEQUENCE</scope>
    <source>
        <strain evidence="4">Rsan-2018</strain>
        <tissue evidence="4">Larvae</tissue>
    </source>
</reference>
<keyword evidence="1" id="KW-0479">Metal-binding</keyword>
<dbReference type="GO" id="GO:0003676">
    <property type="term" value="F:nucleic acid binding"/>
    <property type="evidence" value="ECO:0007669"/>
    <property type="project" value="InterPro"/>
</dbReference>
<sequence length="907" mass="101203">MLRLLRCQSPSSILERNASTVVRALKTRRPGTHPKTYRNLDEIIRFQGFPDTKFCQVGPFLGRLLAPFLPPRRHERQVQRLCARRHRPAAAAVGPESLTCRRTSLELPIPDGNVEGEDIRPEDFGEGAGWCRVKRTKQGDGASESAQDQQAETQQQAAAAEAAREDSICLNVKQNVVVLSTPSADRAKRYGAISKLCIGNREFEANAYQAAPENTYKGLIRNISKDESPEDIVNNLVTQRNPSVLHAKRMGTTDKIIVLFDGFHVPRHVYYGPMLVRCSLYRKHIDVCFACGRLGHRSDVCPNPADKICRGCGSSNPPSDHRCEPRCQLCGKDHLTGDRVCKARYKTPYIVKCRRLERKRREEEQAAAASDSIHNSGISTEGNGGHYNHNPALDSYSSDANRRGRSSSRDAKGGGTGHRDREACPRRAVAPFRAPQLSTKAPNKVSSISRGGSRNNKDPSARGSRAENSKLKGEAPRVQQPQQQAATPPPPTPRSSTPSRPEAAGVDRDDESSLVEGAGGREDRPCLFVLNVYSKPSLQHRFGDLLRRASTAANGAPLLVAGDFNAPHGAWGYTRETLKAKHLWEDSQDQRLELIANPADPTRGGNSVSADTLPDLAFVSNVTAVSWQNTQEDVGSDHSLIEITVDTGASVRGTYSEGTGRRLKLVQWDAFRKKRAEGGRGDEPIADIDEWTATLNRDVDAVTCHIPPEAKLEVIDSRLLHMWEAKQALLKRWKRQRHNRALRKRIAQLDREIQEHAFQVCSAQWEDLCNGLERQMRGASAWYLLRHLLDPEDTRAAQSHQTRRLVTDHKGDDLLGAIRDRYFNTYADDVTLWVPGGCCDGHVERTLQAGVDEVQEYLRVTGLECSATKWELLIYKPTSRGRKTPRDEEREQTAIMVRRYRSGIFLR</sequence>
<evidence type="ECO:0000313" key="4">
    <source>
        <dbReference type="EMBL" id="KAH7939170.1"/>
    </source>
</evidence>
<dbReference type="GO" id="GO:0008270">
    <property type="term" value="F:zinc ion binding"/>
    <property type="evidence" value="ECO:0007669"/>
    <property type="project" value="UniProtKB-KW"/>
</dbReference>
<evidence type="ECO:0000313" key="5">
    <source>
        <dbReference type="Proteomes" id="UP000821837"/>
    </source>
</evidence>
<gene>
    <name evidence="4" type="ORF">HPB52_008040</name>
</gene>
<dbReference type="InterPro" id="IPR036875">
    <property type="entry name" value="Znf_CCHC_sf"/>
</dbReference>
<dbReference type="PROSITE" id="PS50158">
    <property type="entry name" value="ZF_CCHC"/>
    <property type="match status" value="1"/>
</dbReference>
<feature type="region of interest" description="Disordered" evidence="2">
    <location>
        <begin position="364"/>
        <end position="520"/>
    </location>
</feature>
<feature type="region of interest" description="Disordered" evidence="2">
    <location>
        <begin position="136"/>
        <end position="159"/>
    </location>
</feature>